<evidence type="ECO:0000256" key="1">
    <source>
        <dbReference type="SAM" id="MobiDB-lite"/>
    </source>
</evidence>
<feature type="compositionally biased region" description="Basic residues" evidence="1">
    <location>
        <begin position="181"/>
        <end position="196"/>
    </location>
</feature>
<feature type="region of interest" description="Disordered" evidence="1">
    <location>
        <begin position="163"/>
        <end position="215"/>
    </location>
</feature>
<feature type="compositionally biased region" description="Low complexity" evidence="1">
    <location>
        <begin position="167"/>
        <end position="177"/>
    </location>
</feature>
<dbReference type="Proteomes" id="UP000053825">
    <property type="component" value="Unassembled WGS sequence"/>
</dbReference>
<keyword evidence="3" id="KW-1185">Reference proteome</keyword>
<sequence>MKGRRAKRNTLRIDWKQSERKREEEIERTGTRRKREQVEEDEDAWLLLRMVRVPLVVRAERGPPELPRCSECNEKEEEEEEERGSSTLKNFGTGRYTGEWANFIKLPVLGRLLRATSSSANYTEPSCTRRLVLTIWSRSLDWMEEEGGTASWRKTGREAVCSEEEQAAAAAAAAQAQAREKKQKKQEKKKKKKTKKQERITRAVPRLLGRRYTGS</sequence>
<feature type="region of interest" description="Disordered" evidence="1">
    <location>
        <begin position="64"/>
        <end position="90"/>
    </location>
</feature>
<name>A0A0L7RI67_9HYME</name>
<gene>
    <name evidence="2" type="ORF">WH47_06722</name>
</gene>
<protein>
    <submittedName>
        <fullName evidence="2">Uncharacterized protein</fullName>
    </submittedName>
</protein>
<dbReference type="EMBL" id="KQ414583">
    <property type="protein sequence ID" value="KOC70682.1"/>
    <property type="molecule type" value="Genomic_DNA"/>
</dbReference>
<proteinExistence type="predicted"/>
<evidence type="ECO:0000313" key="3">
    <source>
        <dbReference type="Proteomes" id="UP000053825"/>
    </source>
</evidence>
<dbReference type="AlphaFoldDB" id="A0A0L7RI67"/>
<organism evidence="2 3">
    <name type="scientific">Habropoda laboriosa</name>
    <dbReference type="NCBI Taxonomy" id="597456"/>
    <lineage>
        <taxon>Eukaryota</taxon>
        <taxon>Metazoa</taxon>
        <taxon>Ecdysozoa</taxon>
        <taxon>Arthropoda</taxon>
        <taxon>Hexapoda</taxon>
        <taxon>Insecta</taxon>
        <taxon>Pterygota</taxon>
        <taxon>Neoptera</taxon>
        <taxon>Endopterygota</taxon>
        <taxon>Hymenoptera</taxon>
        <taxon>Apocrita</taxon>
        <taxon>Aculeata</taxon>
        <taxon>Apoidea</taxon>
        <taxon>Anthophila</taxon>
        <taxon>Apidae</taxon>
        <taxon>Habropoda</taxon>
    </lineage>
</organism>
<evidence type="ECO:0000313" key="2">
    <source>
        <dbReference type="EMBL" id="KOC70682.1"/>
    </source>
</evidence>
<accession>A0A0L7RI67</accession>
<reference evidence="2 3" key="1">
    <citation type="submission" date="2015-07" db="EMBL/GenBank/DDBJ databases">
        <title>The genome of Habropoda laboriosa.</title>
        <authorList>
            <person name="Pan H."/>
            <person name="Kapheim K."/>
        </authorList>
    </citation>
    <scope>NUCLEOTIDE SEQUENCE [LARGE SCALE GENOMIC DNA]</scope>
    <source>
        <strain evidence="2">0110345459</strain>
    </source>
</reference>